<dbReference type="EMBL" id="CM003160">
    <property type="protein sequence ID" value="KIS66013.1"/>
    <property type="molecule type" value="Genomic_DNA"/>
</dbReference>
<gene>
    <name evidence="3" type="ORF">UMAG_11206</name>
</gene>
<organism evidence="3 4">
    <name type="scientific">Mycosarcoma maydis</name>
    <name type="common">Corn smut fungus</name>
    <name type="synonym">Ustilago maydis</name>
    <dbReference type="NCBI Taxonomy" id="5270"/>
    <lineage>
        <taxon>Eukaryota</taxon>
        <taxon>Fungi</taxon>
        <taxon>Dikarya</taxon>
        <taxon>Basidiomycota</taxon>
        <taxon>Ustilaginomycotina</taxon>
        <taxon>Ustilaginomycetes</taxon>
        <taxon>Ustilaginales</taxon>
        <taxon>Ustilaginaceae</taxon>
        <taxon>Mycosarcoma</taxon>
    </lineage>
</organism>
<feature type="transmembrane region" description="Helical" evidence="2">
    <location>
        <begin position="118"/>
        <end position="137"/>
    </location>
</feature>
<sequence>MSLASTSTSLSSPPAAIFSHLSPESMDQVFKLINQKTMVETPYLFPISFITLLFILYLLANVLHNWVLPRVIGHKWYNEIQAEHRRTMVIYVLQVVVTSAALICQLAVSRLLKNELSVWRFNVLRAAACLIAALYLFELIYRYRMTYPMIAHHAITCFAISLSLVMLERLQDPSFALTGLLWIFQATTEQTVFIALFLYRLSAPAKVLGPLFRIAAAQSLVFKLASIGGTVWVWVKYQHSSSRELASAWDALFWICTIGLAFCQVWGAWVVWSMGDSLEKRYQMKLQKKEEDQLKQFDRVLPASTSTDGLCHGQSSAESTSTRSSQSTSSDLEKANFALKHVSLGTSNQ</sequence>
<dbReference type="InParanoid" id="A0A0D1CG98"/>
<dbReference type="OrthoDB" id="10010954at2759"/>
<keyword evidence="2" id="KW-1133">Transmembrane helix</keyword>
<dbReference type="RefSeq" id="XP_011392487.1">
    <property type="nucleotide sequence ID" value="XM_011394185.1"/>
</dbReference>
<feature type="transmembrane region" description="Helical" evidence="2">
    <location>
        <begin position="43"/>
        <end position="68"/>
    </location>
</feature>
<name>A0A0D1CG98_MYCMD</name>
<evidence type="ECO:0008006" key="5">
    <source>
        <dbReference type="Google" id="ProtNLM"/>
    </source>
</evidence>
<feature type="transmembrane region" description="Helical" evidence="2">
    <location>
        <begin position="89"/>
        <end position="112"/>
    </location>
</feature>
<dbReference type="KEGG" id="uma:UMAG_11206"/>
<evidence type="ECO:0000313" key="3">
    <source>
        <dbReference type="EMBL" id="KIS66013.1"/>
    </source>
</evidence>
<accession>A0A0D1CG98</accession>
<feature type="compositionally biased region" description="Low complexity" evidence="1">
    <location>
        <begin position="315"/>
        <end position="330"/>
    </location>
</feature>
<protein>
    <recommendedName>
        <fullName evidence="5">TLC domain-containing protein</fullName>
    </recommendedName>
</protein>
<feature type="transmembrane region" description="Helical" evidence="2">
    <location>
        <begin position="149"/>
        <end position="167"/>
    </location>
</feature>
<dbReference type="AlphaFoldDB" id="A0A0D1CG98"/>
<keyword evidence="4" id="KW-1185">Reference proteome</keyword>
<keyword evidence="2" id="KW-0812">Transmembrane</keyword>
<evidence type="ECO:0000313" key="4">
    <source>
        <dbReference type="Proteomes" id="UP000000561"/>
    </source>
</evidence>
<feature type="transmembrane region" description="Helical" evidence="2">
    <location>
        <begin position="251"/>
        <end position="272"/>
    </location>
</feature>
<proteinExistence type="predicted"/>
<dbReference type="GeneID" id="23567117"/>
<reference evidence="3 4" key="1">
    <citation type="journal article" date="2006" name="Nature">
        <title>Insights from the genome of the biotrophic fungal plant pathogen Ustilago maydis.</title>
        <authorList>
            <person name="Kamper J."/>
            <person name="Kahmann R."/>
            <person name="Bolker M."/>
            <person name="Ma L.J."/>
            <person name="Brefort T."/>
            <person name="Saville B.J."/>
            <person name="Banuett F."/>
            <person name="Kronstad J.W."/>
            <person name="Gold S.E."/>
            <person name="Muller O."/>
            <person name="Perlin M.H."/>
            <person name="Wosten H.A."/>
            <person name="de Vries R."/>
            <person name="Ruiz-Herrera J."/>
            <person name="Reynaga-Pena C.G."/>
            <person name="Snetselaar K."/>
            <person name="McCann M."/>
            <person name="Perez-Martin J."/>
            <person name="Feldbrugge M."/>
            <person name="Basse C.W."/>
            <person name="Steinberg G."/>
            <person name="Ibeas J.I."/>
            <person name="Holloman W."/>
            <person name="Guzman P."/>
            <person name="Farman M."/>
            <person name="Stajich J.E."/>
            <person name="Sentandreu R."/>
            <person name="Gonzalez-Prieto J.M."/>
            <person name="Kennell J.C."/>
            <person name="Molina L."/>
            <person name="Schirawski J."/>
            <person name="Mendoza-Mendoza A."/>
            <person name="Greilinger D."/>
            <person name="Munch K."/>
            <person name="Rossel N."/>
            <person name="Scherer M."/>
            <person name="Vranes M."/>
            <person name="Ladendorf O."/>
            <person name="Vincon V."/>
            <person name="Fuchs U."/>
            <person name="Sandrock B."/>
            <person name="Meng S."/>
            <person name="Ho E.C."/>
            <person name="Cahill M.J."/>
            <person name="Boyce K.J."/>
            <person name="Klose J."/>
            <person name="Klosterman S.J."/>
            <person name="Deelstra H.J."/>
            <person name="Ortiz-Castellanos L."/>
            <person name="Li W."/>
            <person name="Sanchez-Alonso P."/>
            <person name="Schreier P.H."/>
            <person name="Hauser-Hahn I."/>
            <person name="Vaupel M."/>
            <person name="Koopmann E."/>
            <person name="Friedrich G."/>
            <person name="Voss H."/>
            <person name="Schluter T."/>
            <person name="Margolis J."/>
            <person name="Platt D."/>
            <person name="Swimmer C."/>
            <person name="Gnirke A."/>
            <person name="Chen F."/>
            <person name="Vysotskaia V."/>
            <person name="Mannhaupt G."/>
            <person name="Guldener U."/>
            <person name="Munsterkotter M."/>
            <person name="Haase D."/>
            <person name="Oesterheld M."/>
            <person name="Mewes H.W."/>
            <person name="Mauceli E.W."/>
            <person name="DeCaprio D."/>
            <person name="Wade C.M."/>
            <person name="Butler J."/>
            <person name="Young S."/>
            <person name="Jaffe D.B."/>
            <person name="Calvo S."/>
            <person name="Nusbaum C."/>
            <person name="Galagan J."/>
            <person name="Birren B.W."/>
        </authorList>
    </citation>
    <scope>NUCLEOTIDE SEQUENCE [LARGE SCALE GENOMIC DNA]</scope>
    <source>
        <strain evidence="4">DSM 14603 / FGSC 9021 / UM521</strain>
    </source>
</reference>
<evidence type="ECO:0000256" key="2">
    <source>
        <dbReference type="SAM" id="Phobius"/>
    </source>
</evidence>
<feature type="transmembrane region" description="Helical" evidence="2">
    <location>
        <begin position="179"/>
        <end position="199"/>
    </location>
</feature>
<feature type="region of interest" description="Disordered" evidence="1">
    <location>
        <begin position="304"/>
        <end position="332"/>
    </location>
</feature>
<evidence type="ECO:0000256" key="1">
    <source>
        <dbReference type="SAM" id="MobiDB-lite"/>
    </source>
</evidence>
<dbReference type="Proteomes" id="UP000000561">
    <property type="component" value="Chromosome 21"/>
</dbReference>
<dbReference type="VEuPathDB" id="FungiDB:UMAG_11206"/>
<feature type="transmembrane region" description="Helical" evidence="2">
    <location>
        <begin position="211"/>
        <end position="235"/>
    </location>
</feature>
<keyword evidence="2" id="KW-0472">Membrane</keyword>